<name>A0AAV2C8Q8_9ROSI</name>
<feature type="domain" description="F-box" evidence="1">
    <location>
        <begin position="28"/>
        <end position="77"/>
    </location>
</feature>
<dbReference type="SMART" id="SM00256">
    <property type="entry name" value="FBOX"/>
    <property type="match status" value="1"/>
</dbReference>
<dbReference type="SUPFAM" id="SSF52047">
    <property type="entry name" value="RNI-like"/>
    <property type="match status" value="1"/>
</dbReference>
<evidence type="ECO:0000313" key="3">
    <source>
        <dbReference type="Proteomes" id="UP001497516"/>
    </source>
</evidence>
<dbReference type="PANTHER" id="PTHR34223">
    <property type="entry name" value="OS11G0201299 PROTEIN"/>
    <property type="match status" value="1"/>
</dbReference>
<accession>A0AAV2C8Q8</accession>
<evidence type="ECO:0000313" key="2">
    <source>
        <dbReference type="EMBL" id="CAL1352220.1"/>
    </source>
</evidence>
<organism evidence="2 3">
    <name type="scientific">Linum trigynum</name>
    <dbReference type="NCBI Taxonomy" id="586398"/>
    <lineage>
        <taxon>Eukaryota</taxon>
        <taxon>Viridiplantae</taxon>
        <taxon>Streptophyta</taxon>
        <taxon>Embryophyta</taxon>
        <taxon>Tracheophyta</taxon>
        <taxon>Spermatophyta</taxon>
        <taxon>Magnoliopsida</taxon>
        <taxon>eudicotyledons</taxon>
        <taxon>Gunneridae</taxon>
        <taxon>Pentapetalae</taxon>
        <taxon>rosids</taxon>
        <taxon>fabids</taxon>
        <taxon>Malpighiales</taxon>
        <taxon>Linaceae</taxon>
        <taxon>Linum</taxon>
    </lineage>
</organism>
<dbReference type="CDD" id="cd22160">
    <property type="entry name" value="F-box_AtFBL13-like"/>
    <property type="match status" value="1"/>
</dbReference>
<dbReference type="Gene3D" id="1.20.1280.50">
    <property type="match status" value="1"/>
</dbReference>
<dbReference type="AlphaFoldDB" id="A0AAV2C8Q8"/>
<proteinExistence type="predicted"/>
<protein>
    <recommendedName>
        <fullName evidence="1">F-box domain-containing protein</fullName>
    </recommendedName>
</protein>
<dbReference type="SUPFAM" id="SSF81383">
    <property type="entry name" value="F-box domain"/>
    <property type="match status" value="1"/>
</dbReference>
<dbReference type="InterPro" id="IPR053197">
    <property type="entry name" value="F-box_SCFL_complex_component"/>
</dbReference>
<dbReference type="InterPro" id="IPR036047">
    <property type="entry name" value="F-box-like_dom_sf"/>
</dbReference>
<keyword evidence="3" id="KW-1185">Reference proteome</keyword>
<dbReference type="InterPro" id="IPR001810">
    <property type="entry name" value="F-box_dom"/>
</dbReference>
<dbReference type="PANTHER" id="PTHR34223:SF118">
    <property type="entry name" value="F-BOX DOMAIN, LEUCINE-RICH REPEAT DOMAIN SUPERFAMILY, F-BOX-LIKE DOMAIN SUPERFAMILY"/>
    <property type="match status" value="1"/>
</dbReference>
<reference evidence="2 3" key="1">
    <citation type="submission" date="2024-04" db="EMBL/GenBank/DDBJ databases">
        <authorList>
            <person name="Fracassetti M."/>
        </authorList>
    </citation>
    <scope>NUCLEOTIDE SEQUENCE [LARGE SCALE GENOMIC DNA]</scope>
</reference>
<dbReference type="Proteomes" id="UP001497516">
    <property type="component" value="Chromosome 1"/>
</dbReference>
<gene>
    <name evidence="2" type="ORF">LTRI10_LOCUS207</name>
</gene>
<dbReference type="InterPro" id="IPR053781">
    <property type="entry name" value="F-box_AtFBL13-like"/>
</dbReference>
<evidence type="ECO:0000259" key="1">
    <source>
        <dbReference type="PROSITE" id="PS50181"/>
    </source>
</evidence>
<dbReference type="EMBL" id="OZ034813">
    <property type="protein sequence ID" value="CAL1352220.1"/>
    <property type="molecule type" value="Genomic_DNA"/>
</dbReference>
<dbReference type="Gene3D" id="3.80.10.10">
    <property type="entry name" value="Ribonuclease Inhibitor"/>
    <property type="match status" value="1"/>
</dbReference>
<dbReference type="Pfam" id="PF00646">
    <property type="entry name" value="F-box"/>
    <property type="match status" value="1"/>
</dbReference>
<dbReference type="PROSITE" id="PS50181">
    <property type="entry name" value="FBOX"/>
    <property type="match status" value="1"/>
</dbReference>
<dbReference type="InterPro" id="IPR032675">
    <property type="entry name" value="LRR_dom_sf"/>
</dbReference>
<sequence>MAAGSAEGFQKPQLQVPIHGVVGSEETGGRLSNLPDNILHHILSFLDTKHVVRTSVLSRRWRSQWKNAHALNFFVHHYTVREAEFREHVVKFLSRRRGPDAAAVSSVTIDVSNLMWKQEKLEMDLFDKVMKYVARRRGSSNNSPPLRRLAVCGCPGLKKVNYINFTELAGSVMAHRHHESLEAVELGYCNLQSGDAFGSVRFGSLTNLELRGCTFSSVAAAAAAAACCDPFVDLPSLSHLKLDSCLMLSAGCSLRISGLELLSLEILSVHSPRGIDVVAPKLKFFLYYDYSAVELENLDLPSLDCAMIRVSWGDHQWGRNTAVRMRIQKNEEYMKLLRGLHNATSLTLRFAKNYCGEWKEHQFPFNNMKSSMESEASPFTRLKILRVEYPQDPPIAPNDHVIRYFFEGSSNVEEKIVKFEKGHIVNYC</sequence>